<gene>
    <name evidence="3" type="ORF">ABEU20_000585</name>
</gene>
<keyword evidence="4" id="KW-1185">Reference proteome</keyword>
<dbReference type="InterPro" id="IPR001733">
    <property type="entry name" value="Peptidase_S26B"/>
</dbReference>
<sequence length="181" mass="19852">MSTPGPADNDGRTWWLRTVLGWTVLLAMFALLTATVLVPAVAGAERFTVLTGSMRPTYPPGTLVVVRPTEVDGLAIGTPITYQLESGRPDVVTHRIISVRHNAKGDISFLTQGDANDKPDPKPVRTEQIRGQVWYSIPYLGYVNNWLSGQKRAVTVAAVIVVLIGYALFNLVRDIQVRRKG</sequence>
<dbReference type="EC" id="3.4.21.89" evidence="1"/>
<keyword evidence="2" id="KW-1133">Transmembrane helix</keyword>
<evidence type="ECO:0000313" key="4">
    <source>
        <dbReference type="Proteomes" id="UP001629745"/>
    </source>
</evidence>
<evidence type="ECO:0000256" key="1">
    <source>
        <dbReference type="NCBIfam" id="TIGR02228"/>
    </source>
</evidence>
<name>A0ABW9F980_9NOCA</name>
<dbReference type="CDD" id="cd06530">
    <property type="entry name" value="S26_SPase_I"/>
    <property type="match status" value="1"/>
</dbReference>
<dbReference type="RefSeq" id="WP_420162633.1">
    <property type="nucleotide sequence ID" value="NZ_JBDLNV010000001.1"/>
</dbReference>
<feature type="transmembrane region" description="Helical" evidence="2">
    <location>
        <begin position="20"/>
        <end position="44"/>
    </location>
</feature>
<dbReference type="PANTHER" id="PTHR10806:SF6">
    <property type="entry name" value="SIGNAL PEPTIDASE COMPLEX CATALYTIC SUBUNIT SEC11"/>
    <property type="match status" value="1"/>
</dbReference>
<organism evidence="3 4">
    <name type="scientific">Rhodococcus parequi</name>
    <dbReference type="NCBI Taxonomy" id="3137122"/>
    <lineage>
        <taxon>Bacteria</taxon>
        <taxon>Bacillati</taxon>
        <taxon>Actinomycetota</taxon>
        <taxon>Actinomycetes</taxon>
        <taxon>Mycobacteriales</taxon>
        <taxon>Nocardiaceae</taxon>
        <taxon>Rhodococcus</taxon>
    </lineage>
</organism>
<dbReference type="GO" id="GO:0009003">
    <property type="term" value="F:signal peptidase activity"/>
    <property type="evidence" value="ECO:0007669"/>
    <property type="project" value="UniProtKB-EC"/>
</dbReference>
<protein>
    <recommendedName>
        <fullName evidence="1">Signal peptidase I</fullName>
        <ecNumber evidence="1">3.4.21.89</ecNumber>
    </recommendedName>
</protein>
<accession>A0ABW9F980</accession>
<feature type="transmembrane region" description="Helical" evidence="2">
    <location>
        <begin position="153"/>
        <end position="172"/>
    </location>
</feature>
<evidence type="ECO:0000256" key="2">
    <source>
        <dbReference type="SAM" id="Phobius"/>
    </source>
</evidence>
<dbReference type="NCBIfam" id="TIGR02228">
    <property type="entry name" value="sigpep_I_arch"/>
    <property type="match status" value="1"/>
</dbReference>
<proteinExistence type="predicted"/>
<keyword evidence="2" id="KW-0812">Transmembrane</keyword>
<evidence type="ECO:0000313" key="3">
    <source>
        <dbReference type="EMBL" id="MFM1722045.1"/>
    </source>
</evidence>
<reference evidence="3 4" key="1">
    <citation type="submission" date="2023-11" db="EMBL/GenBank/DDBJ databases">
        <authorList>
            <person name="Val-Calvo J."/>
            <person name="Scortti M."/>
            <person name="Vazquez-Boland J."/>
        </authorList>
    </citation>
    <scope>NUCLEOTIDE SEQUENCE [LARGE SCALE GENOMIC DNA]</scope>
    <source>
        <strain evidence="3 4">PAM 2766</strain>
    </source>
</reference>
<dbReference type="Proteomes" id="UP001629745">
    <property type="component" value="Unassembled WGS sequence"/>
</dbReference>
<keyword evidence="2" id="KW-0472">Membrane</keyword>
<keyword evidence="3" id="KW-0378">Hydrolase</keyword>
<dbReference type="EMBL" id="JBDLNV010000001">
    <property type="protein sequence ID" value="MFM1722045.1"/>
    <property type="molecule type" value="Genomic_DNA"/>
</dbReference>
<dbReference type="PANTHER" id="PTHR10806">
    <property type="entry name" value="SIGNAL PEPTIDASE COMPLEX CATALYTIC SUBUNIT SEC11"/>
    <property type="match status" value="1"/>
</dbReference>
<comment type="caution">
    <text evidence="3">The sequence shown here is derived from an EMBL/GenBank/DDBJ whole genome shotgun (WGS) entry which is preliminary data.</text>
</comment>
<dbReference type="InterPro" id="IPR019533">
    <property type="entry name" value="Peptidase_S26"/>
</dbReference>